<accession>A1RBY1</accession>
<dbReference type="InterPro" id="IPR050226">
    <property type="entry name" value="NagZ_Beta-hexosaminidase"/>
</dbReference>
<evidence type="ECO:0000256" key="3">
    <source>
        <dbReference type="ARBA" id="ARBA00012663"/>
    </source>
</evidence>
<dbReference type="GO" id="GO:0009254">
    <property type="term" value="P:peptidoglycan turnover"/>
    <property type="evidence" value="ECO:0007669"/>
    <property type="project" value="TreeGrafter"/>
</dbReference>
<comment type="similarity">
    <text evidence="2">Belongs to the glycosyl hydrolase 3 family.</text>
</comment>
<dbReference type="EMBL" id="CP000474">
    <property type="protein sequence ID" value="ABM09006.1"/>
    <property type="molecule type" value="Genomic_DNA"/>
</dbReference>
<dbReference type="PANTHER" id="PTHR30480:SF13">
    <property type="entry name" value="BETA-HEXOSAMINIDASE"/>
    <property type="match status" value="1"/>
</dbReference>
<keyword evidence="4" id="KW-0378">Hydrolase</keyword>
<comment type="catalytic activity">
    <reaction evidence="1">
        <text>Hydrolysis of terminal non-reducing N-acetyl-D-hexosamine residues in N-acetyl-beta-D-hexosaminides.</text>
        <dbReference type="EC" id="3.2.1.52"/>
    </reaction>
</comment>
<dbReference type="PANTHER" id="PTHR30480">
    <property type="entry name" value="BETA-HEXOSAMINIDASE-RELATED"/>
    <property type="match status" value="1"/>
</dbReference>
<dbReference type="InterPro" id="IPR036962">
    <property type="entry name" value="Glyco_hydro_3_N_sf"/>
</dbReference>
<evidence type="ECO:0000256" key="2">
    <source>
        <dbReference type="ARBA" id="ARBA00005336"/>
    </source>
</evidence>
<dbReference type="InterPro" id="IPR002772">
    <property type="entry name" value="Glyco_hydro_3_C"/>
</dbReference>
<dbReference type="EC" id="3.2.1.52" evidence="3"/>
<evidence type="ECO:0000256" key="4">
    <source>
        <dbReference type="ARBA" id="ARBA00022801"/>
    </source>
</evidence>
<dbReference type="GO" id="GO:0005975">
    <property type="term" value="P:carbohydrate metabolic process"/>
    <property type="evidence" value="ECO:0007669"/>
    <property type="project" value="InterPro"/>
</dbReference>
<dbReference type="SUPFAM" id="SSF52279">
    <property type="entry name" value="Beta-D-glucan exohydrolase, C-terminal domain"/>
    <property type="match status" value="1"/>
</dbReference>
<protein>
    <recommendedName>
        <fullName evidence="3">beta-N-acetylhexosaminidase</fullName>
        <ecNumber evidence="3">3.2.1.52</ecNumber>
    </recommendedName>
</protein>
<dbReference type="PRINTS" id="PR00133">
    <property type="entry name" value="GLHYDRLASE3"/>
</dbReference>
<name>A1RBY1_PAEAT</name>
<evidence type="ECO:0000313" key="9">
    <source>
        <dbReference type="EMBL" id="ABM09006.1"/>
    </source>
</evidence>
<evidence type="ECO:0000256" key="5">
    <source>
        <dbReference type="ARBA" id="ARBA00023295"/>
    </source>
</evidence>
<proteinExistence type="inferred from homology"/>
<dbReference type="SUPFAM" id="SSF51445">
    <property type="entry name" value="(Trans)glycosidases"/>
    <property type="match status" value="1"/>
</dbReference>
<dbReference type="Proteomes" id="UP000000637">
    <property type="component" value="Chromosome"/>
</dbReference>
<feature type="signal peptide" evidence="6">
    <location>
        <begin position="1"/>
        <end position="32"/>
    </location>
</feature>
<keyword evidence="5" id="KW-0326">Glycosidase</keyword>
<evidence type="ECO:0000256" key="6">
    <source>
        <dbReference type="SAM" id="SignalP"/>
    </source>
</evidence>
<dbReference type="InterPro" id="IPR036881">
    <property type="entry name" value="Glyco_hydro_3_C_sf"/>
</dbReference>
<evidence type="ECO:0000259" key="8">
    <source>
        <dbReference type="Pfam" id="PF01915"/>
    </source>
</evidence>
<dbReference type="CAZy" id="GH3">
    <property type="family name" value="Glycoside Hydrolase Family 3"/>
</dbReference>
<dbReference type="RefSeq" id="WP_011776667.1">
    <property type="nucleotide sequence ID" value="NC_008711.1"/>
</dbReference>
<sequence length="681" mass="70464">MQRQRTSLMTAAATALLMTGAGVITAAGTAVAAPPTTAGTTTTVSASPDIEAMIAGMTLDEKIGQMTWTHVYGSSADDASMAAKNQERYGVNTPAEVVEKYNLGGVLYFAWSGNTNNPQQVAGLSNGLQQTALREDGNGIPLAVTIDQEGGLVARIGPPATVLPGNMALGATADANLAKAQGEILGSEMRAMGINVDFAPVLDLNSNPDNPVIGIRSMGEDPALVSALGVAQIEGIQAHNVGAAAKHFPGHGDTSVDSHYGLPTVTYDRATLNEHLKPFKAAIDGGVDMVMTAHIIVEAIDAEMPGTLSHKVLTGLLRDEMGFKGLVTTDALDMAAMAAEWPQEEIAVKAIQAGSDILLNSPDVDASFAGVRAAVESGEITETRLDESVRRILEWKVKRGVFEQPMADPAAVDTLVGSAENLATAKLISDRAVTLVRNENGVLPLASGSSVLMVGAGSAWPELAGPMLKDQGFTVTEDYEDGASPSAAYRARAVAAAGNVDAVVFASYNATSNAAQQQMVAELAATGTPVIVVATRNPYDINVFPGADAVLNSYGVKEVNFHGAVRAISGAVNPSGKLPVNVPKADASGVLLPLGFGLSYEITTPAPVTFTDRPGHGQDGYTIPSVPGVAYLIDGKEVAAGSYRKPSGTVTVTAERLPGYVFTDGSVTEWTHTFTTGLPKS</sequence>
<gene>
    <name evidence="9" type="ordered locus">AAur_4075</name>
</gene>
<keyword evidence="10" id="KW-1185">Reference proteome</keyword>
<feature type="domain" description="Glycoside hydrolase family 3 N-terminal" evidence="7">
    <location>
        <begin position="58"/>
        <end position="394"/>
    </location>
</feature>
<reference evidence="9 10" key="1">
    <citation type="journal article" date="2006" name="PLoS Genet.">
        <title>Secrets of soil survival revealed by the genome sequence of Arthrobacter aurescens TC1.</title>
        <authorList>
            <person name="Mongodin E.F."/>
            <person name="Shapir N."/>
            <person name="Daugherty S.C."/>
            <person name="DeBoy R.T."/>
            <person name="Emerson J.B."/>
            <person name="Shvartzbeyn A."/>
            <person name="Radune D."/>
            <person name="Vamathevan J."/>
            <person name="Riggs F."/>
            <person name="Grinberg V."/>
            <person name="Khouri H."/>
            <person name="Wackett L.P."/>
            <person name="Nelson K.E."/>
            <person name="Sadowsky M.J."/>
        </authorList>
    </citation>
    <scope>NUCLEOTIDE SEQUENCE [LARGE SCALE GENOMIC DNA]</scope>
    <source>
        <strain evidence="9 10">TC1</strain>
    </source>
</reference>
<dbReference type="KEGG" id="aau:AAur_4075"/>
<evidence type="ECO:0000259" key="7">
    <source>
        <dbReference type="Pfam" id="PF00933"/>
    </source>
</evidence>
<dbReference type="STRING" id="290340.AAur_4075"/>
<feature type="chain" id="PRO_5002636403" description="beta-N-acetylhexosaminidase" evidence="6">
    <location>
        <begin position="33"/>
        <end position="681"/>
    </location>
</feature>
<feature type="domain" description="Glycoside hydrolase family 3 C-terminal" evidence="8">
    <location>
        <begin position="433"/>
        <end position="587"/>
    </location>
</feature>
<dbReference type="Pfam" id="PF00933">
    <property type="entry name" value="Glyco_hydro_3"/>
    <property type="match status" value="1"/>
</dbReference>
<dbReference type="eggNOG" id="COG1472">
    <property type="taxonomic scope" value="Bacteria"/>
</dbReference>
<dbReference type="InterPro" id="IPR017853">
    <property type="entry name" value="GH"/>
</dbReference>
<dbReference type="Gene3D" id="3.40.50.1700">
    <property type="entry name" value="Glycoside hydrolase family 3 C-terminal domain"/>
    <property type="match status" value="1"/>
</dbReference>
<dbReference type="AlphaFoldDB" id="A1RBY1"/>
<dbReference type="InterPro" id="IPR001764">
    <property type="entry name" value="Glyco_hydro_3_N"/>
</dbReference>
<dbReference type="HOGENOM" id="CLU_008392_5_2_11"/>
<evidence type="ECO:0000313" key="10">
    <source>
        <dbReference type="Proteomes" id="UP000000637"/>
    </source>
</evidence>
<evidence type="ECO:0000256" key="1">
    <source>
        <dbReference type="ARBA" id="ARBA00001231"/>
    </source>
</evidence>
<keyword evidence="6" id="KW-0732">Signal</keyword>
<dbReference type="OrthoDB" id="9805821at2"/>
<dbReference type="Gene3D" id="3.20.20.300">
    <property type="entry name" value="Glycoside hydrolase, family 3, N-terminal domain"/>
    <property type="match status" value="1"/>
</dbReference>
<dbReference type="GO" id="GO:0004563">
    <property type="term" value="F:beta-N-acetylhexosaminidase activity"/>
    <property type="evidence" value="ECO:0007669"/>
    <property type="project" value="UniProtKB-EC"/>
</dbReference>
<dbReference type="Pfam" id="PF01915">
    <property type="entry name" value="Glyco_hydro_3_C"/>
    <property type="match status" value="1"/>
</dbReference>
<organism evidence="9 10">
    <name type="scientific">Paenarthrobacter aurescens (strain TC1)</name>
    <dbReference type="NCBI Taxonomy" id="290340"/>
    <lineage>
        <taxon>Bacteria</taxon>
        <taxon>Bacillati</taxon>
        <taxon>Actinomycetota</taxon>
        <taxon>Actinomycetes</taxon>
        <taxon>Micrococcales</taxon>
        <taxon>Micrococcaceae</taxon>
        <taxon>Paenarthrobacter</taxon>
    </lineage>
</organism>